<organism evidence="1 2">
    <name type="scientific">Mahella australiensis (strain DSM 15567 / CIP 107919 / 50-1 BON)</name>
    <dbReference type="NCBI Taxonomy" id="697281"/>
    <lineage>
        <taxon>Bacteria</taxon>
        <taxon>Bacillati</taxon>
        <taxon>Bacillota</taxon>
        <taxon>Clostridia</taxon>
        <taxon>Thermoanaerobacterales</taxon>
        <taxon>Thermoanaerobacterales Family IV. Incertae Sedis</taxon>
        <taxon>Mahella</taxon>
    </lineage>
</organism>
<dbReference type="KEGG" id="mas:Mahau_0699"/>
<proteinExistence type="predicted"/>
<gene>
    <name evidence="1" type="ordered locus">Mahau_0699</name>
</gene>
<accession>F4A0M2</accession>
<dbReference type="RefSeq" id="WP_013780331.1">
    <property type="nucleotide sequence ID" value="NC_015520.1"/>
</dbReference>
<reference evidence="1 2" key="2">
    <citation type="journal article" date="2011" name="Stand. Genomic Sci.">
        <title>Complete genome sequence of Mahella australiensis type strain (50-1 BON).</title>
        <authorList>
            <person name="Sikorski J."/>
            <person name="Teshima H."/>
            <person name="Nolan M."/>
            <person name="Lucas S."/>
            <person name="Hammon N."/>
            <person name="Deshpande S."/>
            <person name="Cheng J.F."/>
            <person name="Pitluck S."/>
            <person name="Liolios K."/>
            <person name="Pagani I."/>
            <person name="Ivanova N."/>
            <person name="Huntemann M."/>
            <person name="Mavromatis K."/>
            <person name="Ovchinikova G."/>
            <person name="Pati A."/>
            <person name="Tapia R."/>
            <person name="Han C."/>
            <person name="Goodwin L."/>
            <person name="Chen A."/>
            <person name="Palaniappan K."/>
            <person name="Land M."/>
            <person name="Hauser L."/>
            <person name="Ngatchou-Djao O.D."/>
            <person name="Rohde M."/>
            <person name="Pukall R."/>
            <person name="Spring S."/>
            <person name="Abt B."/>
            <person name="Goker M."/>
            <person name="Detter J.C."/>
            <person name="Woyke T."/>
            <person name="Bristow J."/>
            <person name="Markowitz V."/>
            <person name="Hugenholtz P."/>
            <person name="Eisen J.A."/>
            <person name="Kyrpides N.C."/>
            <person name="Klenk H.P."/>
            <person name="Lapidus A."/>
        </authorList>
    </citation>
    <scope>NUCLEOTIDE SEQUENCE [LARGE SCALE GENOMIC DNA]</scope>
    <source>
        <strain evidence="2">DSM 15567 / CIP 107919 / 50-1 BON</strain>
    </source>
</reference>
<protein>
    <submittedName>
        <fullName evidence="1">Uncharacterized protein</fullName>
    </submittedName>
</protein>
<keyword evidence="2" id="KW-1185">Reference proteome</keyword>
<dbReference type="HOGENOM" id="CLU_2683488_0_0_9"/>
<dbReference type="EMBL" id="CP002360">
    <property type="protein sequence ID" value="AEE95901.1"/>
    <property type="molecule type" value="Genomic_DNA"/>
</dbReference>
<evidence type="ECO:0000313" key="2">
    <source>
        <dbReference type="Proteomes" id="UP000008457"/>
    </source>
</evidence>
<dbReference type="Proteomes" id="UP000008457">
    <property type="component" value="Chromosome"/>
</dbReference>
<dbReference type="AlphaFoldDB" id="F4A0M2"/>
<evidence type="ECO:0000313" key="1">
    <source>
        <dbReference type="EMBL" id="AEE95901.1"/>
    </source>
</evidence>
<reference evidence="2" key="1">
    <citation type="submission" date="2010-11" db="EMBL/GenBank/DDBJ databases">
        <title>The complete genome of Mahella australiensis DSM 15567.</title>
        <authorList>
            <consortium name="US DOE Joint Genome Institute (JGI-PGF)"/>
            <person name="Lucas S."/>
            <person name="Copeland A."/>
            <person name="Lapidus A."/>
            <person name="Bruce D."/>
            <person name="Goodwin L."/>
            <person name="Pitluck S."/>
            <person name="Kyrpides N."/>
            <person name="Mavromatis K."/>
            <person name="Pagani I."/>
            <person name="Ivanova N."/>
            <person name="Teshima H."/>
            <person name="Brettin T."/>
            <person name="Detter J.C."/>
            <person name="Han C."/>
            <person name="Tapia R."/>
            <person name="Land M."/>
            <person name="Hauser L."/>
            <person name="Markowitz V."/>
            <person name="Cheng J.-F."/>
            <person name="Hugenholtz P."/>
            <person name="Woyke T."/>
            <person name="Wu D."/>
            <person name="Spring S."/>
            <person name="Pukall R."/>
            <person name="Steenblock K."/>
            <person name="Schneider S."/>
            <person name="Klenk H.-P."/>
            <person name="Eisen J.A."/>
        </authorList>
    </citation>
    <scope>NUCLEOTIDE SEQUENCE [LARGE SCALE GENOMIC DNA]</scope>
    <source>
        <strain evidence="2">DSM 15567 / CIP 107919 / 50-1 BON</strain>
    </source>
</reference>
<dbReference type="STRING" id="697281.Mahau_0699"/>
<sequence length="74" mass="8781">MLFGYELDALLRHRENRSQVADILTVLESDLINDQLLEYRAELINRLLDIGEDSLYGKVKKREEEIRKSVERFT</sequence>
<name>F4A0M2_MAHA5</name>